<dbReference type="Proteomes" id="UP000813463">
    <property type="component" value="Chromosome 1"/>
</dbReference>
<protein>
    <submittedName>
        <fullName evidence="3">Uncharacterized protein</fullName>
    </submittedName>
</protein>
<evidence type="ECO:0000313" key="2">
    <source>
        <dbReference type="Proteomes" id="UP000813463"/>
    </source>
</evidence>
<keyword evidence="2" id="KW-1185">Reference proteome</keyword>
<keyword evidence="1" id="KW-1133">Transmembrane helix</keyword>
<reference evidence="3" key="2">
    <citation type="submission" date="2025-08" db="UniProtKB">
        <authorList>
            <consortium name="RefSeq"/>
        </authorList>
    </citation>
    <scope>IDENTIFICATION</scope>
    <source>
        <tissue evidence="3">Leaf</tissue>
    </source>
</reference>
<accession>A0ABM3R4K9</accession>
<dbReference type="RefSeq" id="XP_056690535.1">
    <property type="nucleotide sequence ID" value="XM_056834557.1"/>
</dbReference>
<proteinExistence type="predicted"/>
<organism evidence="2 3">
    <name type="scientific">Spinacia oleracea</name>
    <name type="common">Spinach</name>
    <dbReference type="NCBI Taxonomy" id="3562"/>
    <lineage>
        <taxon>Eukaryota</taxon>
        <taxon>Viridiplantae</taxon>
        <taxon>Streptophyta</taxon>
        <taxon>Embryophyta</taxon>
        <taxon>Tracheophyta</taxon>
        <taxon>Spermatophyta</taxon>
        <taxon>Magnoliopsida</taxon>
        <taxon>eudicotyledons</taxon>
        <taxon>Gunneridae</taxon>
        <taxon>Pentapetalae</taxon>
        <taxon>Caryophyllales</taxon>
        <taxon>Chenopodiaceae</taxon>
        <taxon>Chenopodioideae</taxon>
        <taxon>Anserineae</taxon>
        <taxon>Spinacia</taxon>
    </lineage>
</organism>
<name>A0ABM3R4K9_SPIOL</name>
<feature type="transmembrane region" description="Helical" evidence="1">
    <location>
        <begin position="71"/>
        <end position="96"/>
    </location>
</feature>
<dbReference type="GeneID" id="130465690"/>
<gene>
    <name evidence="3" type="primary">LOC130465690</name>
</gene>
<evidence type="ECO:0000256" key="1">
    <source>
        <dbReference type="SAM" id="Phobius"/>
    </source>
</evidence>
<sequence>MPRSRLRMISALGGAIRAMCHVLIGTRRHGNFAHNICPSRRAFLETHSGAFIGDFRRVPTTIRRFPATRRLILFLVTLIPFFAKLISFFAKLILFFTKYFADLSRGRNEQAIGGRYWEGRYDRLDGGHL</sequence>
<evidence type="ECO:0000313" key="3">
    <source>
        <dbReference type="RefSeq" id="XP_056690535.1"/>
    </source>
</evidence>
<keyword evidence="1" id="KW-0472">Membrane</keyword>
<reference evidence="2" key="1">
    <citation type="journal article" date="2021" name="Nat. Commun.">
        <title>Genomic analyses provide insights into spinach domestication and the genetic basis of agronomic traits.</title>
        <authorList>
            <person name="Cai X."/>
            <person name="Sun X."/>
            <person name="Xu C."/>
            <person name="Sun H."/>
            <person name="Wang X."/>
            <person name="Ge C."/>
            <person name="Zhang Z."/>
            <person name="Wang Q."/>
            <person name="Fei Z."/>
            <person name="Jiao C."/>
            <person name="Wang Q."/>
        </authorList>
    </citation>
    <scope>NUCLEOTIDE SEQUENCE [LARGE SCALE GENOMIC DNA]</scope>
    <source>
        <strain evidence="2">cv. Varoflay</strain>
    </source>
</reference>
<keyword evidence="1" id="KW-0812">Transmembrane</keyword>